<evidence type="ECO:0000259" key="15">
    <source>
        <dbReference type="PROSITE" id="PS50873"/>
    </source>
</evidence>
<feature type="binding site" evidence="10">
    <location>
        <position position="166"/>
    </location>
    <ligand>
        <name>substrate</name>
    </ligand>
</feature>
<dbReference type="InterPro" id="IPR019793">
    <property type="entry name" value="Peroxidases_heam-ligand_BS"/>
</dbReference>
<dbReference type="PRINTS" id="PR00461">
    <property type="entry name" value="PLPEROXIDASE"/>
</dbReference>
<comment type="cofactor">
    <cofactor evidence="11 14">
        <name>heme b</name>
        <dbReference type="ChEBI" id="CHEBI:60344"/>
    </cofactor>
    <text evidence="11 14">Binds 1 heme b (iron(II)-protoporphyrin IX) group per subunit.</text>
</comment>
<dbReference type="GO" id="GO:0046872">
    <property type="term" value="F:metal ion binding"/>
    <property type="evidence" value="ECO:0007669"/>
    <property type="project" value="UniProtKB-UniRule"/>
</dbReference>
<comment type="similarity">
    <text evidence="2">Belongs to the peroxidase family. Ascorbate peroxidase subfamily.</text>
</comment>
<dbReference type="OMA" id="GMTHEES"/>
<dbReference type="InterPro" id="IPR002016">
    <property type="entry name" value="Haem_peroxidase"/>
</dbReference>
<feature type="disulfide bond" evidence="13">
    <location>
        <begin position="124"/>
        <end position="324"/>
    </location>
</feature>
<comment type="function">
    <text evidence="14">Removal of H(2)O(2), oxidation of toxic reductants, biosynthesis and degradation of lignin, suberization, auxin catabolism, response to environmental stresses such as wounding, pathogen attack and oxidative stress.</text>
</comment>
<feature type="disulfide bond" evidence="13">
    <location>
        <begin position="203"/>
        <end position="230"/>
    </location>
</feature>
<evidence type="ECO:0000256" key="1">
    <source>
        <dbReference type="ARBA" id="ARBA00000189"/>
    </source>
</evidence>
<keyword evidence="11 14" id="KW-0106">Calcium</keyword>
<dbReference type="GO" id="GO:0005576">
    <property type="term" value="C:extracellular region"/>
    <property type="evidence" value="ECO:0007669"/>
    <property type="project" value="UniProtKB-SubCell"/>
</dbReference>
<dbReference type="FunFam" id="1.10.420.10:FF:000001">
    <property type="entry name" value="Peroxidase"/>
    <property type="match status" value="1"/>
</dbReference>
<dbReference type="PANTHER" id="PTHR31517">
    <property type="match status" value="1"/>
</dbReference>
<comment type="similarity">
    <text evidence="14">Belongs to the peroxidase family. Classical plant (class III) peroxidase subfamily.</text>
</comment>
<comment type="cofactor">
    <cofactor evidence="11 14">
        <name>Ca(2+)</name>
        <dbReference type="ChEBI" id="CHEBI:29108"/>
    </cofactor>
    <text evidence="11 14">Binds 2 calcium ions per subunit.</text>
</comment>
<dbReference type="InterPro" id="IPR010255">
    <property type="entry name" value="Haem_peroxidase_sf"/>
</dbReference>
<organism evidence="16 17">
    <name type="scientific">Ceratopteris richardii</name>
    <name type="common">Triangle waterfern</name>
    <dbReference type="NCBI Taxonomy" id="49495"/>
    <lineage>
        <taxon>Eukaryota</taxon>
        <taxon>Viridiplantae</taxon>
        <taxon>Streptophyta</taxon>
        <taxon>Embryophyta</taxon>
        <taxon>Tracheophyta</taxon>
        <taxon>Polypodiopsida</taxon>
        <taxon>Polypodiidae</taxon>
        <taxon>Polypodiales</taxon>
        <taxon>Pteridineae</taxon>
        <taxon>Pteridaceae</taxon>
        <taxon>Parkerioideae</taxon>
        <taxon>Ceratopteris</taxon>
    </lineage>
</organism>
<dbReference type="PRINTS" id="PR00458">
    <property type="entry name" value="PEROXIDASE"/>
</dbReference>
<comment type="catalytic activity">
    <reaction evidence="1 14">
        <text>2 a phenolic donor + H2O2 = 2 a phenolic radical donor + 2 H2O</text>
        <dbReference type="Rhea" id="RHEA:56136"/>
        <dbReference type="ChEBI" id="CHEBI:15377"/>
        <dbReference type="ChEBI" id="CHEBI:16240"/>
        <dbReference type="ChEBI" id="CHEBI:139520"/>
        <dbReference type="ChEBI" id="CHEBI:139521"/>
        <dbReference type="EC" id="1.11.1.7"/>
    </reaction>
</comment>
<keyword evidence="3 14" id="KW-0575">Peroxidase</keyword>
<keyword evidence="8 13" id="KW-1015">Disulfide bond</keyword>
<comment type="caution">
    <text evidence="16">The sequence shown here is derived from an EMBL/GenBank/DDBJ whole genome shotgun (WGS) entry which is preliminary data.</text>
</comment>
<feature type="binding site" evidence="11">
    <location>
        <position position="92"/>
    </location>
    <ligand>
        <name>Ca(2+)</name>
        <dbReference type="ChEBI" id="CHEBI:29108"/>
        <label>1</label>
    </ligand>
</feature>
<evidence type="ECO:0000256" key="6">
    <source>
        <dbReference type="ARBA" id="ARBA00023002"/>
    </source>
</evidence>
<dbReference type="Gene3D" id="1.10.520.10">
    <property type="match status" value="1"/>
</dbReference>
<keyword evidence="7 11" id="KW-0408">Iron</keyword>
<evidence type="ECO:0000256" key="13">
    <source>
        <dbReference type="PIRSR" id="PIRSR600823-5"/>
    </source>
</evidence>
<reference evidence="16" key="1">
    <citation type="submission" date="2021-08" db="EMBL/GenBank/DDBJ databases">
        <title>WGS assembly of Ceratopteris richardii.</title>
        <authorList>
            <person name="Marchant D.B."/>
            <person name="Chen G."/>
            <person name="Jenkins J."/>
            <person name="Shu S."/>
            <person name="Leebens-Mack J."/>
            <person name="Grimwood J."/>
            <person name="Schmutz J."/>
            <person name="Soltis P."/>
            <person name="Soltis D."/>
            <person name="Chen Z.-H."/>
        </authorList>
    </citation>
    <scope>NUCLEOTIDE SEQUENCE</scope>
    <source>
        <strain evidence="16">Whitten #5841</strain>
        <tissue evidence="16">Leaf</tissue>
    </source>
</reference>
<dbReference type="GO" id="GO:0006979">
    <property type="term" value="P:response to oxidative stress"/>
    <property type="evidence" value="ECO:0007669"/>
    <property type="project" value="UniProtKB-UniRule"/>
</dbReference>
<feature type="site" description="Transition state stabilizer" evidence="12">
    <location>
        <position position="64"/>
    </location>
</feature>
<feature type="active site" description="Proton acceptor" evidence="9">
    <location>
        <position position="68"/>
    </location>
</feature>
<evidence type="ECO:0000256" key="12">
    <source>
        <dbReference type="PIRSR" id="PIRSR600823-4"/>
    </source>
</evidence>
<dbReference type="GO" id="GO:0020037">
    <property type="term" value="F:heme binding"/>
    <property type="evidence" value="ECO:0007669"/>
    <property type="project" value="UniProtKB-UniRule"/>
</dbReference>
<dbReference type="OrthoDB" id="2113341at2759"/>
<dbReference type="GO" id="GO:0042744">
    <property type="term" value="P:hydrogen peroxide catabolic process"/>
    <property type="evidence" value="ECO:0007669"/>
    <property type="project" value="UniProtKB-KW"/>
</dbReference>
<keyword evidence="6 14" id="KW-0560">Oxidoreductase</keyword>
<evidence type="ECO:0000256" key="2">
    <source>
        <dbReference type="ARBA" id="ARBA00006873"/>
    </source>
</evidence>
<feature type="binding site" evidence="11">
    <location>
        <position position="197"/>
    </location>
    <ligand>
        <name>Ca(2+)</name>
        <dbReference type="ChEBI" id="CHEBI:29108"/>
        <label>2</label>
    </ligand>
</feature>
<feature type="binding site" evidence="11">
    <location>
        <position position="76"/>
    </location>
    <ligand>
        <name>Ca(2+)</name>
        <dbReference type="ChEBI" id="CHEBI:29108"/>
        <label>1</label>
    </ligand>
</feature>
<feature type="domain" description="Plant heme peroxidase family profile" evidence="15">
    <location>
        <begin position="27"/>
        <end position="328"/>
    </location>
</feature>
<evidence type="ECO:0000313" key="16">
    <source>
        <dbReference type="EMBL" id="KAH7290533.1"/>
    </source>
</evidence>
<dbReference type="InterPro" id="IPR033905">
    <property type="entry name" value="Secretory_peroxidase"/>
</dbReference>
<keyword evidence="5 11" id="KW-0479">Metal-binding</keyword>
<accession>A0A8T2R4S6</accession>
<dbReference type="CDD" id="cd00693">
    <property type="entry name" value="secretory_peroxidase"/>
    <property type="match status" value="1"/>
</dbReference>
<feature type="binding site" evidence="11">
    <location>
        <position position="255"/>
    </location>
    <ligand>
        <name>Ca(2+)</name>
        <dbReference type="ChEBI" id="CHEBI:29108"/>
        <label>2</label>
    </ligand>
</feature>
<dbReference type="EMBL" id="CM035435">
    <property type="protein sequence ID" value="KAH7290533.1"/>
    <property type="molecule type" value="Genomic_DNA"/>
</dbReference>
<evidence type="ECO:0000256" key="9">
    <source>
        <dbReference type="PIRSR" id="PIRSR600823-1"/>
    </source>
</evidence>
<dbReference type="AlphaFoldDB" id="A0A8T2R4S6"/>
<gene>
    <name evidence="16" type="ORF">KP509_30G052200</name>
</gene>
<evidence type="ECO:0000256" key="3">
    <source>
        <dbReference type="ARBA" id="ARBA00022559"/>
    </source>
</evidence>
<evidence type="ECO:0000256" key="8">
    <source>
        <dbReference type="ARBA" id="ARBA00023157"/>
    </source>
</evidence>
<feature type="signal peptide" evidence="14">
    <location>
        <begin position="1"/>
        <end position="27"/>
    </location>
</feature>
<dbReference type="PROSITE" id="PS00436">
    <property type="entry name" value="PEROXIDASE_2"/>
    <property type="match status" value="1"/>
</dbReference>
<dbReference type="PROSITE" id="PS50873">
    <property type="entry name" value="PEROXIDASE_4"/>
    <property type="match status" value="1"/>
</dbReference>
<sequence length="330" mass="36116">MTTMASTAMILMVAMITTTLFSGSTRGMQVGYYDQQCPHVERTVKEIVEGLLLKDVTAGASLLRLVFHDCQVKACDASILLVDDPRNGVLSELHSPKNFGIRRLNFINIIKEQIERRCPGVVSCADIIVLAARDIVRSSGGPTIPVLTGRKDSKQAYKELADVIVPPADTTVDELLQIFTSKGMTIEETVALLGSHTLGVSHCKSFYNRLEPQLDKSMSPALAEDLKLLCHGQKVVTNATNLLAAFNDRTNLVFDNQYFSDLAAGRGLLAVDANLASDPRTSQIVLRFSASEREFFNAYVTAFLKLTQAAVLSDHDDAEVRTNCSAINQY</sequence>
<feature type="chain" id="PRO_5035962861" description="Peroxidase" evidence="14">
    <location>
        <begin position="28"/>
        <end position="330"/>
    </location>
</feature>
<dbReference type="PROSITE" id="PS00435">
    <property type="entry name" value="PEROXIDASE_1"/>
    <property type="match status" value="1"/>
</dbReference>
<evidence type="ECO:0000256" key="11">
    <source>
        <dbReference type="PIRSR" id="PIRSR600823-3"/>
    </source>
</evidence>
<dbReference type="GO" id="GO:0140825">
    <property type="term" value="F:lactoperoxidase activity"/>
    <property type="evidence" value="ECO:0007669"/>
    <property type="project" value="UniProtKB-EC"/>
</dbReference>
<feature type="binding site" evidence="11">
    <location>
        <position position="72"/>
    </location>
    <ligand>
        <name>Ca(2+)</name>
        <dbReference type="ChEBI" id="CHEBI:29108"/>
        <label>1</label>
    </ligand>
</feature>
<feature type="disulfide bond" evidence="13">
    <location>
        <begin position="37"/>
        <end position="118"/>
    </location>
</feature>
<evidence type="ECO:0000256" key="4">
    <source>
        <dbReference type="ARBA" id="ARBA00022617"/>
    </source>
</evidence>
<evidence type="ECO:0000313" key="17">
    <source>
        <dbReference type="Proteomes" id="UP000825935"/>
    </source>
</evidence>
<keyword evidence="4 14" id="KW-0349">Heme</keyword>
<keyword evidence="14" id="KW-0732">Signal</keyword>
<dbReference type="InterPro" id="IPR000823">
    <property type="entry name" value="Peroxidase_pln"/>
</dbReference>
<dbReference type="InterPro" id="IPR019794">
    <property type="entry name" value="Peroxidases_AS"/>
</dbReference>
<feature type="binding site" evidence="11">
    <location>
        <position position="78"/>
    </location>
    <ligand>
        <name>Ca(2+)</name>
        <dbReference type="ChEBI" id="CHEBI:29108"/>
        <label>1</label>
    </ligand>
</feature>
<name>A0A8T2R4S6_CERRI</name>
<proteinExistence type="inferred from homology"/>
<evidence type="ECO:0000256" key="14">
    <source>
        <dbReference type="RuleBase" id="RU362060"/>
    </source>
</evidence>
<feature type="binding site" evidence="11">
    <location>
        <position position="250"/>
    </location>
    <ligand>
        <name>Ca(2+)</name>
        <dbReference type="ChEBI" id="CHEBI:29108"/>
        <label>2</label>
    </ligand>
</feature>
<evidence type="ECO:0000256" key="10">
    <source>
        <dbReference type="PIRSR" id="PIRSR600823-2"/>
    </source>
</evidence>
<feature type="binding site" description="axial binding residue" evidence="11">
    <location>
        <position position="196"/>
    </location>
    <ligand>
        <name>heme b</name>
        <dbReference type="ChEBI" id="CHEBI:60344"/>
    </ligand>
    <ligandPart>
        <name>Fe</name>
        <dbReference type="ChEBI" id="CHEBI:18248"/>
    </ligandPart>
</feature>
<dbReference type="Pfam" id="PF00141">
    <property type="entry name" value="peroxidase"/>
    <property type="match status" value="1"/>
</dbReference>
<keyword evidence="17" id="KW-1185">Reference proteome</keyword>
<evidence type="ECO:0000256" key="5">
    <source>
        <dbReference type="ARBA" id="ARBA00022723"/>
    </source>
</evidence>
<protein>
    <recommendedName>
        <fullName evidence="14">Peroxidase</fullName>
        <ecNumber evidence="14">1.11.1.7</ecNumber>
    </recommendedName>
</protein>
<keyword evidence="14" id="KW-0376">Hydrogen peroxide</keyword>
<dbReference type="Proteomes" id="UP000825935">
    <property type="component" value="Chromosome 30"/>
</dbReference>
<feature type="disulfide bond" evidence="13">
    <location>
        <begin position="70"/>
        <end position="75"/>
    </location>
</feature>
<dbReference type="EC" id="1.11.1.7" evidence="14"/>
<keyword evidence="14" id="KW-0964">Secreted</keyword>
<dbReference type="Gene3D" id="1.10.420.10">
    <property type="entry name" value="Peroxidase, domain 2"/>
    <property type="match status" value="1"/>
</dbReference>
<comment type="subcellular location">
    <subcellularLocation>
        <location evidence="14">Secreted</location>
    </subcellularLocation>
</comment>
<feature type="binding site" evidence="11">
    <location>
        <position position="69"/>
    </location>
    <ligand>
        <name>Ca(2+)</name>
        <dbReference type="ChEBI" id="CHEBI:29108"/>
        <label>1</label>
    </ligand>
</feature>
<dbReference type="SUPFAM" id="SSF48113">
    <property type="entry name" value="Heme-dependent peroxidases"/>
    <property type="match status" value="1"/>
</dbReference>
<evidence type="ECO:0000256" key="7">
    <source>
        <dbReference type="ARBA" id="ARBA00023004"/>
    </source>
</evidence>
<dbReference type="PANTHER" id="PTHR31517:SF81">
    <property type="entry name" value="PEROXIDASE"/>
    <property type="match status" value="1"/>
</dbReference>